<dbReference type="Gene3D" id="3.40.50.300">
    <property type="entry name" value="P-loop containing nucleotide triphosphate hydrolases"/>
    <property type="match status" value="1"/>
</dbReference>
<feature type="domain" description="Orc1-like AAA ATPase" evidence="10">
    <location>
        <begin position="58"/>
        <end position="209"/>
    </location>
</feature>
<evidence type="ECO:0000313" key="13">
    <source>
        <dbReference type="Proteomes" id="UP000092444"/>
    </source>
</evidence>
<name>A0A1B0GG68_GLOMM</name>
<protein>
    <recommendedName>
        <fullName evidence="3 9">Origin recognition complex subunit 4</fullName>
    </recommendedName>
</protein>
<dbReference type="GO" id="GO:0006270">
    <property type="term" value="P:DNA replication initiation"/>
    <property type="evidence" value="ECO:0007669"/>
    <property type="project" value="TreeGrafter"/>
</dbReference>
<organism evidence="12 13">
    <name type="scientific">Glossina morsitans morsitans</name>
    <name type="common">Savannah tsetse fly</name>
    <dbReference type="NCBI Taxonomy" id="37546"/>
    <lineage>
        <taxon>Eukaryota</taxon>
        <taxon>Metazoa</taxon>
        <taxon>Ecdysozoa</taxon>
        <taxon>Arthropoda</taxon>
        <taxon>Hexapoda</taxon>
        <taxon>Insecta</taxon>
        <taxon>Pterygota</taxon>
        <taxon>Neoptera</taxon>
        <taxon>Endopterygota</taxon>
        <taxon>Diptera</taxon>
        <taxon>Brachycera</taxon>
        <taxon>Muscomorpha</taxon>
        <taxon>Hippoboscoidea</taxon>
        <taxon>Glossinidae</taxon>
        <taxon>Glossina</taxon>
    </lineage>
</organism>
<dbReference type="PIRSF" id="PIRSF007858">
    <property type="entry name" value="ORC4"/>
    <property type="match status" value="1"/>
</dbReference>
<dbReference type="Pfam" id="PF14629">
    <property type="entry name" value="ORC4_C"/>
    <property type="match status" value="1"/>
</dbReference>
<evidence type="ECO:0000256" key="5">
    <source>
        <dbReference type="ARBA" id="ARBA00022741"/>
    </source>
</evidence>
<evidence type="ECO:0000256" key="1">
    <source>
        <dbReference type="ARBA" id="ARBA00004123"/>
    </source>
</evidence>
<dbReference type="InterPro" id="IPR041664">
    <property type="entry name" value="AAA_16"/>
</dbReference>
<evidence type="ECO:0000256" key="6">
    <source>
        <dbReference type="ARBA" id="ARBA00022840"/>
    </source>
</evidence>
<comment type="subcellular location">
    <subcellularLocation>
        <location evidence="1 9">Nucleus</location>
    </subcellularLocation>
</comment>
<feature type="domain" description="Origin recognition complex subunit 4 C-terminal" evidence="11">
    <location>
        <begin position="250"/>
        <end position="470"/>
    </location>
</feature>
<dbReference type="AlphaFoldDB" id="A0A1B0GG68"/>
<comment type="function">
    <text evidence="9">Component of the origin recognition complex (ORC) that binds origins of replication.</text>
</comment>
<keyword evidence="4 9" id="KW-0235">DNA replication</keyword>
<evidence type="ECO:0000256" key="3">
    <source>
        <dbReference type="ARBA" id="ARBA00019083"/>
    </source>
</evidence>
<evidence type="ECO:0000256" key="4">
    <source>
        <dbReference type="ARBA" id="ARBA00022705"/>
    </source>
</evidence>
<dbReference type="InterPro" id="IPR027417">
    <property type="entry name" value="P-loop_NTPase"/>
</dbReference>
<proteinExistence type="inferred from homology"/>
<dbReference type="CDD" id="cd00009">
    <property type="entry name" value="AAA"/>
    <property type="match status" value="1"/>
</dbReference>
<dbReference type="GO" id="GO:0005737">
    <property type="term" value="C:cytoplasm"/>
    <property type="evidence" value="ECO:0007669"/>
    <property type="project" value="UniProtKB-ARBA"/>
</dbReference>
<dbReference type="GO" id="GO:0005664">
    <property type="term" value="C:nuclear origin of replication recognition complex"/>
    <property type="evidence" value="ECO:0007669"/>
    <property type="project" value="TreeGrafter"/>
</dbReference>
<dbReference type="FunFam" id="3.40.50.300:FF:000649">
    <property type="entry name" value="Origin recognition complex subunit 4"/>
    <property type="match status" value="1"/>
</dbReference>
<reference evidence="12" key="1">
    <citation type="submission" date="2020-05" db="UniProtKB">
        <authorList>
            <consortium name="EnsemblMetazoa"/>
        </authorList>
    </citation>
    <scope>IDENTIFICATION</scope>
    <source>
        <strain evidence="12">Yale</strain>
    </source>
</reference>
<dbReference type="PANTHER" id="PTHR12087:SF0">
    <property type="entry name" value="ORIGIN RECOGNITION COMPLEX SUBUNIT 4"/>
    <property type="match status" value="1"/>
</dbReference>
<evidence type="ECO:0000256" key="8">
    <source>
        <dbReference type="ARBA" id="ARBA00023242"/>
    </source>
</evidence>
<evidence type="ECO:0000256" key="9">
    <source>
        <dbReference type="PIRNR" id="PIRNR007858"/>
    </source>
</evidence>
<evidence type="ECO:0000256" key="2">
    <source>
        <dbReference type="ARBA" id="ARBA00005334"/>
    </source>
</evidence>
<dbReference type="Proteomes" id="UP000092444">
    <property type="component" value="Unassembled WGS sequence"/>
</dbReference>
<keyword evidence="7 9" id="KW-0238">DNA-binding</keyword>
<dbReference type="STRING" id="37546.A0A1B0GG68"/>
<dbReference type="GO" id="GO:0003688">
    <property type="term" value="F:DNA replication origin binding"/>
    <property type="evidence" value="ECO:0007669"/>
    <property type="project" value="TreeGrafter"/>
</dbReference>
<dbReference type="EMBL" id="CCAG010022550">
    <property type="status" value="NOT_ANNOTATED_CDS"/>
    <property type="molecule type" value="Genomic_DNA"/>
</dbReference>
<keyword evidence="5" id="KW-0547">Nucleotide-binding</keyword>
<dbReference type="Pfam" id="PF13191">
    <property type="entry name" value="AAA_16"/>
    <property type="match status" value="1"/>
</dbReference>
<dbReference type="PANTHER" id="PTHR12087">
    <property type="entry name" value="ORIGIN RECOGNITION COMPLEX SUBUNIT 4"/>
    <property type="match status" value="1"/>
</dbReference>
<dbReference type="SUPFAM" id="SSF52540">
    <property type="entry name" value="P-loop containing nucleoside triphosphate hydrolases"/>
    <property type="match status" value="1"/>
</dbReference>
<keyword evidence="8 9" id="KW-0539">Nucleus</keyword>
<dbReference type="GO" id="GO:0005524">
    <property type="term" value="F:ATP binding"/>
    <property type="evidence" value="ECO:0007669"/>
    <property type="project" value="UniProtKB-KW"/>
</dbReference>
<dbReference type="EnsemblMetazoa" id="GMOY012359-RA">
    <property type="protein sequence ID" value="GMOY012359-PA"/>
    <property type="gene ID" value="GMOY012359"/>
</dbReference>
<keyword evidence="6" id="KW-0067">ATP-binding</keyword>
<evidence type="ECO:0000259" key="10">
    <source>
        <dbReference type="Pfam" id="PF13191"/>
    </source>
</evidence>
<comment type="similarity">
    <text evidence="2 9">Belongs to the ORC4 family.</text>
</comment>
<evidence type="ECO:0000259" key="11">
    <source>
        <dbReference type="Pfam" id="PF14629"/>
    </source>
</evidence>
<keyword evidence="13" id="KW-1185">Reference proteome</keyword>
<accession>A0A1B0GG68</accession>
<evidence type="ECO:0000256" key="7">
    <source>
        <dbReference type="ARBA" id="ARBA00023125"/>
    </source>
</evidence>
<dbReference type="InterPro" id="IPR032705">
    <property type="entry name" value="ORC4_C"/>
</dbReference>
<dbReference type="InterPro" id="IPR016527">
    <property type="entry name" value="ORC4"/>
</dbReference>
<dbReference type="VEuPathDB" id="VectorBase:GMOY012359"/>
<sequence length="474" mass="54879">LNHLKIIIWTHNSQFLLLRFNSTSKEKKRISEMSDGVEELPQIRRFLKERLQRDYSTFRGHDTERENIRQLLQRTAEMAESNSLLLIGPRGVGKTTLINAVLTDLLNNADFIQNTLVVHLNGYLHTDDKLALKSITVQMQLENACDGKVFGSFAENLAFLLECLKAGNKRSKSVVFILEEFDLFCAHHNQTLLYNLFDVSQSAQAPVCILGITCRLDVIELLEKRVKSRFSHRQIFLFPNADDFSIYVKLFEALLKIPTERELKKHAERVASLKLLQSDQLTFHRNHYDPGKYKFNKRSTERWNNHIDALLQHTNVRQALQTLFDYNVSEAGLKIFIYSLVAQLQSRPGKTQVTSEQVTQLISSYNNDTKVEILCGLSILEMCLIISMKHHSEIYDRDPFNFEIIYARFNKFAKLSTGMQNIERGVVLKAFEHLRNLELILPIMSCASKVQKEFEMHKLALTYGQIHQAVQRYQ</sequence>
<evidence type="ECO:0000313" key="12">
    <source>
        <dbReference type="EnsemblMetazoa" id="GMOY012359-PA"/>
    </source>
</evidence>